<accession>A0A517SC44</accession>
<dbReference type="RefSeq" id="WP_145029088.1">
    <property type="nucleotide sequence ID" value="NZ_CP036271.1"/>
</dbReference>
<evidence type="ECO:0000256" key="1">
    <source>
        <dbReference type="SAM" id="Phobius"/>
    </source>
</evidence>
<proteinExistence type="predicted"/>
<evidence type="ECO:0000313" key="2">
    <source>
        <dbReference type="EMBL" id="QDT53683.1"/>
    </source>
</evidence>
<dbReference type="Proteomes" id="UP000315700">
    <property type="component" value="Chromosome"/>
</dbReference>
<keyword evidence="1" id="KW-1133">Transmembrane helix</keyword>
<feature type="transmembrane region" description="Helical" evidence="1">
    <location>
        <begin position="75"/>
        <end position="94"/>
    </location>
</feature>
<keyword evidence="3" id="KW-1185">Reference proteome</keyword>
<reference evidence="2 3" key="1">
    <citation type="submission" date="2019-02" db="EMBL/GenBank/DDBJ databases">
        <title>Deep-cultivation of Planctomycetes and their phenomic and genomic characterization uncovers novel biology.</title>
        <authorList>
            <person name="Wiegand S."/>
            <person name="Jogler M."/>
            <person name="Boedeker C."/>
            <person name="Pinto D."/>
            <person name="Vollmers J."/>
            <person name="Rivas-Marin E."/>
            <person name="Kohn T."/>
            <person name="Peeters S.H."/>
            <person name="Heuer A."/>
            <person name="Rast P."/>
            <person name="Oberbeckmann S."/>
            <person name="Bunk B."/>
            <person name="Jeske O."/>
            <person name="Meyerdierks A."/>
            <person name="Storesund J.E."/>
            <person name="Kallscheuer N."/>
            <person name="Luecker S."/>
            <person name="Lage O.M."/>
            <person name="Pohl T."/>
            <person name="Merkel B.J."/>
            <person name="Hornburger P."/>
            <person name="Mueller R.-W."/>
            <person name="Bruemmer F."/>
            <person name="Labrenz M."/>
            <person name="Spormann A.M."/>
            <person name="Op den Camp H."/>
            <person name="Overmann J."/>
            <person name="Amann R."/>
            <person name="Jetten M.S.M."/>
            <person name="Mascher T."/>
            <person name="Medema M.H."/>
            <person name="Devos D.P."/>
            <person name="Kaster A.-K."/>
            <person name="Ovreas L."/>
            <person name="Rohde M."/>
            <person name="Galperin M.Y."/>
            <person name="Jogler C."/>
        </authorList>
    </citation>
    <scope>NUCLEOTIDE SEQUENCE [LARGE SCALE GENOMIC DNA]</scope>
    <source>
        <strain evidence="2 3">Pan44</strain>
    </source>
</reference>
<dbReference type="AlphaFoldDB" id="A0A517SC44"/>
<gene>
    <name evidence="2" type="ORF">Pan44_17060</name>
</gene>
<dbReference type="InParanoid" id="A0A517SC44"/>
<name>A0A517SC44_9PLAN</name>
<organism evidence="2 3">
    <name type="scientific">Caulifigura coniformis</name>
    <dbReference type="NCBI Taxonomy" id="2527983"/>
    <lineage>
        <taxon>Bacteria</taxon>
        <taxon>Pseudomonadati</taxon>
        <taxon>Planctomycetota</taxon>
        <taxon>Planctomycetia</taxon>
        <taxon>Planctomycetales</taxon>
        <taxon>Planctomycetaceae</taxon>
        <taxon>Caulifigura</taxon>
    </lineage>
</organism>
<feature type="transmembrane region" description="Helical" evidence="1">
    <location>
        <begin position="6"/>
        <end position="23"/>
    </location>
</feature>
<keyword evidence="1" id="KW-0812">Transmembrane</keyword>
<dbReference type="KEGG" id="ccos:Pan44_17060"/>
<evidence type="ECO:0000313" key="3">
    <source>
        <dbReference type="Proteomes" id="UP000315700"/>
    </source>
</evidence>
<protein>
    <submittedName>
        <fullName evidence="2">Uncharacterized protein</fullName>
    </submittedName>
</protein>
<keyword evidence="1" id="KW-0472">Membrane</keyword>
<feature type="transmembrane region" description="Helical" evidence="1">
    <location>
        <begin position="43"/>
        <end position="63"/>
    </location>
</feature>
<sequence length="108" mass="12158">MQPEDLIADFVLLTGVIWIVTVARKREELRRQLATGSIIFRWFQHATVAVAVGWSTLSLGLQLAGKATDLSLAPYMAGLLMVSWWPFLFGVWSFSPDTKFRQSKATRS</sequence>
<dbReference type="EMBL" id="CP036271">
    <property type="protein sequence ID" value="QDT53683.1"/>
    <property type="molecule type" value="Genomic_DNA"/>
</dbReference>